<evidence type="ECO:0000256" key="2">
    <source>
        <dbReference type="ARBA" id="ARBA00022679"/>
    </source>
</evidence>
<feature type="domain" description="N-acetyltransferase" evidence="4">
    <location>
        <begin position="6"/>
        <end position="162"/>
    </location>
</feature>
<proteinExistence type="inferred from homology"/>
<dbReference type="InterPro" id="IPR000182">
    <property type="entry name" value="GNAT_dom"/>
</dbReference>
<gene>
    <name evidence="5" type="ORF">F3168_04310</name>
</gene>
<dbReference type="AlphaFoldDB" id="A0A7C9KGY6"/>
<dbReference type="CDD" id="cd04301">
    <property type="entry name" value="NAT_SF"/>
    <property type="match status" value="1"/>
</dbReference>
<reference evidence="5 6" key="1">
    <citation type="submission" date="2019-09" db="EMBL/GenBank/DDBJ databases">
        <title>Polymorphobacter sp. isolated from a lake in China.</title>
        <authorList>
            <person name="Liu Z."/>
        </authorList>
    </citation>
    <scope>NUCLEOTIDE SEQUENCE [LARGE SCALE GENOMIC DNA]</scope>
    <source>
        <strain evidence="5 6">D40P</strain>
    </source>
</reference>
<comment type="similarity">
    <text evidence="1">Belongs to the acetyltransferase family.</text>
</comment>
<dbReference type="InterPro" id="IPR051016">
    <property type="entry name" value="Diverse_Substrate_AcTransf"/>
</dbReference>
<evidence type="ECO:0000256" key="1">
    <source>
        <dbReference type="ARBA" id="ARBA00008694"/>
    </source>
</evidence>
<dbReference type="Gene3D" id="3.40.630.30">
    <property type="match status" value="1"/>
</dbReference>
<comment type="caution">
    <text evidence="5">The sequence shown here is derived from an EMBL/GenBank/DDBJ whole genome shotgun (WGS) entry which is preliminary data.</text>
</comment>
<dbReference type="InterPro" id="IPR016181">
    <property type="entry name" value="Acyl_CoA_acyltransferase"/>
</dbReference>
<dbReference type="GO" id="GO:0008080">
    <property type="term" value="F:N-acetyltransferase activity"/>
    <property type="evidence" value="ECO:0007669"/>
    <property type="project" value="TreeGrafter"/>
</dbReference>
<evidence type="ECO:0000313" key="5">
    <source>
        <dbReference type="EMBL" id="MQT16480.1"/>
    </source>
</evidence>
<dbReference type="PROSITE" id="PS51186">
    <property type="entry name" value="GNAT"/>
    <property type="match status" value="1"/>
</dbReference>
<dbReference type="PANTHER" id="PTHR10545">
    <property type="entry name" value="DIAMINE N-ACETYLTRANSFERASE"/>
    <property type="match status" value="1"/>
</dbReference>
<keyword evidence="6" id="KW-1185">Reference proteome</keyword>
<keyword evidence="2 5" id="KW-0808">Transferase</keyword>
<organism evidence="5 6">
    <name type="scientific">Sandarakinorhabdus fusca</name>
    <dbReference type="NCBI Taxonomy" id="1439888"/>
    <lineage>
        <taxon>Bacteria</taxon>
        <taxon>Pseudomonadati</taxon>
        <taxon>Pseudomonadota</taxon>
        <taxon>Alphaproteobacteria</taxon>
        <taxon>Sphingomonadales</taxon>
        <taxon>Sphingosinicellaceae</taxon>
        <taxon>Sandarakinorhabdus</taxon>
    </lineage>
</organism>
<name>A0A7C9KGY6_9SPHN</name>
<evidence type="ECO:0000313" key="6">
    <source>
        <dbReference type="Proteomes" id="UP000481327"/>
    </source>
</evidence>
<sequence length="162" mass="17200">MVKGTMTIRPATPADVATLRRLIVDLAVYEREPDAVKATEADLHAALFGARPIAEAVIAEQDGTPVGLAIFFTSFSTWEGKGGLYLEDLFVVPEARGQGIGKALLVHLAGIAVARGHARFEWQVLDWNAPAIGFYAALGAEAQDAWTKMRVDGAALARLAAG</sequence>
<dbReference type="OrthoDB" id="9805924at2"/>
<dbReference type="SUPFAM" id="SSF55729">
    <property type="entry name" value="Acyl-CoA N-acyltransferases (Nat)"/>
    <property type="match status" value="1"/>
</dbReference>
<dbReference type="EMBL" id="WIOL01000001">
    <property type="protein sequence ID" value="MQT16480.1"/>
    <property type="molecule type" value="Genomic_DNA"/>
</dbReference>
<keyword evidence="3" id="KW-0012">Acyltransferase</keyword>
<evidence type="ECO:0000256" key="3">
    <source>
        <dbReference type="ARBA" id="ARBA00023315"/>
    </source>
</evidence>
<dbReference type="PANTHER" id="PTHR10545:SF29">
    <property type="entry name" value="GH14572P-RELATED"/>
    <property type="match status" value="1"/>
</dbReference>
<protein>
    <submittedName>
        <fullName evidence="5">GNAT family N-acetyltransferase</fullName>
    </submittedName>
</protein>
<evidence type="ECO:0000259" key="4">
    <source>
        <dbReference type="PROSITE" id="PS51186"/>
    </source>
</evidence>
<dbReference type="Pfam" id="PF00583">
    <property type="entry name" value="Acetyltransf_1"/>
    <property type="match status" value="1"/>
</dbReference>
<accession>A0A7C9KGY6</accession>
<dbReference type="Proteomes" id="UP000481327">
    <property type="component" value="Unassembled WGS sequence"/>
</dbReference>
<dbReference type="FunFam" id="3.40.630.30:FF:000064">
    <property type="entry name" value="GNAT family acetyltransferase"/>
    <property type="match status" value="1"/>
</dbReference>